<dbReference type="Pfam" id="PF00024">
    <property type="entry name" value="PAN_1"/>
    <property type="match status" value="1"/>
</dbReference>
<dbReference type="InterPro" id="IPR053183">
    <property type="entry name" value="ASL1"/>
</dbReference>
<organism evidence="2 3">
    <name type="scientific">Ectocarpus siliculosus</name>
    <name type="common">Brown alga</name>
    <name type="synonym">Conferva siliculosa</name>
    <dbReference type="NCBI Taxonomy" id="2880"/>
    <lineage>
        <taxon>Eukaryota</taxon>
        <taxon>Sar</taxon>
        <taxon>Stramenopiles</taxon>
        <taxon>Ochrophyta</taxon>
        <taxon>PX clade</taxon>
        <taxon>Phaeophyceae</taxon>
        <taxon>Ectocarpales</taxon>
        <taxon>Ectocarpaceae</taxon>
        <taxon>Ectocarpus</taxon>
    </lineage>
</organism>
<dbReference type="InParanoid" id="D8LG92"/>
<accession>D8LG92</accession>
<evidence type="ECO:0000313" key="2">
    <source>
        <dbReference type="EMBL" id="CBN78991.1"/>
    </source>
</evidence>
<dbReference type="Pfam" id="PF11790">
    <property type="entry name" value="Glyco_hydro_cc"/>
    <property type="match status" value="1"/>
</dbReference>
<dbReference type="InterPro" id="IPR018807">
    <property type="entry name" value="YJL171C/Tos1_N"/>
</dbReference>
<dbReference type="Proteomes" id="UP000002630">
    <property type="component" value="Linkage Group LG12"/>
</dbReference>
<gene>
    <name evidence="2" type="ORF">Esi_0158_0050</name>
</gene>
<proteinExistence type="predicted"/>
<dbReference type="EMBL" id="FN648129">
    <property type="protein sequence ID" value="CBN78991.1"/>
    <property type="molecule type" value="Genomic_DNA"/>
</dbReference>
<dbReference type="PROSITE" id="PS51212">
    <property type="entry name" value="WSC"/>
    <property type="match status" value="2"/>
</dbReference>
<dbReference type="EMBL" id="FN649737">
    <property type="protein sequence ID" value="CBN78991.1"/>
    <property type="molecule type" value="Genomic_DNA"/>
</dbReference>
<name>D8LG92_ECTSI</name>
<dbReference type="Pfam" id="PF10290">
    <property type="entry name" value="YJL171C_Tos1_N"/>
    <property type="match status" value="1"/>
</dbReference>
<dbReference type="OrthoDB" id="43654at2759"/>
<dbReference type="Pfam" id="PF01822">
    <property type="entry name" value="WSC"/>
    <property type="match status" value="2"/>
</dbReference>
<dbReference type="PANTHER" id="PTHR34154">
    <property type="entry name" value="ALKALI-SENSITIVE LINKAGE PROTEIN 1"/>
    <property type="match status" value="1"/>
</dbReference>
<dbReference type="PANTHER" id="PTHR34154:SF3">
    <property type="entry name" value="ALKALI-SENSITIVE LINKAGE PROTEIN 1"/>
    <property type="match status" value="1"/>
</dbReference>
<feature type="domain" description="WSC" evidence="1">
    <location>
        <begin position="793"/>
        <end position="897"/>
    </location>
</feature>
<dbReference type="Gene3D" id="3.20.20.80">
    <property type="entry name" value="Glycosidases"/>
    <property type="match status" value="1"/>
</dbReference>
<protein>
    <submittedName>
        <fullName evidence="2">F5/8 type C domain protein</fullName>
    </submittedName>
</protein>
<sequence>MNNYGPGVSLASVEVSTPFATGSYNAIVAFDATHCVQMCCEQEECARAVFNEGESICYLKGSEALASYHDVPATGVSTYTIDTREGSSEPVELVPTQCSSKRGVAFGFKESGDLYTLKTGISWWYDWSPGSLADGILEASLTQGSLYVPMIWGEGDLTEERLRDLAWVGDTSPYLLGFNEPNYGEQANLTPQEAADLWPQVRQQADDLGMELVSPAVNFCYGNCVEEDPITWLDEFFEACGGDVEDRDFCGITHIAIHSYTCEVKYLNKHIHMYVQRYGLPIWLTEFACGFEATELDAYGQADFLESALTYLELNPHIFRYAWFTAISADNDGLDNSINLLDAETKELTVVGDTRADLDVDPLATVITNAVIANVGGAGYYDDVVDMIDGENMNCPSYDDACVKEEVCVNGGLAPFDEVSVSFRGPMNLYNIAWFEGTADGTLERTTSWTPGELGDNIAFMNNRGGLSDCSGEWSICGGNSQSFADATILRTAQYGCNCRGAGGNGGCGEFDIIEGIVGNKYSDMLFTTEKTTYAAIFRGNSGDSESYLQVAQLDGWDFTAESLTASELDKMKGSEEETHPIYSVDSRSTSAGCDSSPDPAVGEYIEEMLSLAEGYEYIGCFHDKSPMDERDMALSSKREFAQNKPSMCAARCAKEDGATFFGLQNGGLVSSVYVIPVEHTYVGCFEDKKDDRDLLLVPKVVSSYLTPAACAAYCSSVEGATYIGVQSGRKCFCGDSFGKHGQSTLCSEPCYGDEDQVCGAHNVNSVYTLLPEDEVDRTPLNAGIQDQQAVCGGKRCGCFLNESLGDSLLSGGNDMDSEALSRTSCKEACEKGGFPFYGLEWSIICFCGGNKTAKAKFIEGIEAYRLADDTGACDMPCPGNGEDTCGGYGAVEIWEV</sequence>
<reference evidence="2 3" key="1">
    <citation type="journal article" date="2010" name="Nature">
        <title>The Ectocarpus genome and the independent evolution of multicellularity in brown algae.</title>
        <authorList>
            <person name="Cock J.M."/>
            <person name="Sterck L."/>
            <person name="Rouze P."/>
            <person name="Scornet D."/>
            <person name="Allen A.E."/>
            <person name="Amoutzias G."/>
            <person name="Anthouard V."/>
            <person name="Artiguenave F."/>
            <person name="Aury J.M."/>
            <person name="Badger J.H."/>
            <person name="Beszteri B."/>
            <person name="Billiau K."/>
            <person name="Bonnet E."/>
            <person name="Bothwell J.H."/>
            <person name="Bowler C."/>
            <person name="Boyen C."/>
            <person name="Brownlee C."/>
            <person name="Carrano C.J."/>
            <person name="Charrier B."/>
            <person name="Cho G.Y."/>
            <person name="Coelho S.M."/>
            <person name="Collen J."/>
            <person name="Corre E."/>
            <person name="Da Silva C."/>
            <person name="Delage L."/>
            <person name="Delaroque N."/>
            <person name="Dittami S.M."/>
            <person name="Doulbeau S."/>
            <person name="Elias M."/>
            <person name="Farnham G."/>
            <person name="Gachon C.M."/>
            <person name="Gschloessl B."/>
            <person name="Heesch S."/>
            <person name="Jabbari K."/>
            <person name="Jubin C."/>
            <person name="Kawai H."/>
            <person name="Kimura K."/>
            <person name="Kloareg B."/>
            <person name="Kupper F.C."/>
            <person name="Lang D."/>
            <person name="Le Bail A."/>
            <person name="Leblanc C."/>
            <person name="Lerouge P."/>
            <person name="Lohr M."/>
            <person name="Lopez P.J."/>
            <person name="Martens C."/>
            <person name="Maumus F."/>
            <person name="Michel G."/>
            <person name="Miranda-Saavedra D."/>
            <person name="Morales J."/>
            <person name="Moreau H."/>
            <person name="Motomura T."/>
            <person name="Nagasato C."/>
            <person name="Napoli C.A."/>
            <person name="Nelson D.R."/>
            <person name="Nyvall-Collen P."/>
            <person name="Peters A.F."/>
            <person name="Pommier C."/>
            <person name="Potin P."/>
            <person name="Poulain J."/>
            <person name="Quesneville H."/>
            <person name="Read B."/>
            <person name="Rensing S.A."/>
            <person name="Ritter A."/>
            <person name="Rousvoal S."/>
            <person name="Samanta M."/>
            <person name="Samson G."/>
            <person name="Schroeder D.C."/>
            <person name="Segurens B."/>
            <person name="Strittmatter M."/>
            <person name="Tonon T."/>
            <person name="Tregear J.W."/>
            <person name="Valentin K."/>
            <person name="von Dassow P."/>
            <person name="Yamagishi T."/>
            <person name="Van de Peer Y."/>
            <person name="Wincker P."/>
        </authorList>
    </citation>
    <scope>NUCLEOTIDE SEQUENCE [LARGE SCALE GENOMIC DNA]</scope>
    <source>
        <strain evidence="3">Ec32 / CCAP1310/4</strain>
    </source>
</reference>
<evidence type="ECO:0000313" key="3">
    <source>
        <dbReference type="Proteomes" id="UP000002630"/>
    </source>
</evidence>
<dbReference type="InterPro" id="IPR017853">
    <property type="entry name" value="GH"/>
</dbReference>
<dbReference type="SMART" id="SM00321">
    <property type="entry name" value="WSC"/>
    <property type="match status" value="2"/>
</dbReference>
<dbReference type="InterPro" id="IPR024655">
    <property type="entry name" value="Asl1_glyco_hydro_catalytic"/>
</dbReference>
<dbReference type="InterPro" id="IPR003609">
    <property type="entry name" value="Pan_app"/>
</dbReference>
<dbReference type="InterPro" id="IPR002889">
    <property type="entry name" value="WSC_carb-bd"/>
</dbReference>
<keyword evidence="3" id="KW-1185">Reference proteome</keyword>
<feature type="domain" description="WSC" evidence="1">
    <location>
        <begin position="679"/>
        <end position="771"/>
    </location>
</feature>
<dbReference type="GO" id="GO:0071966">
    <property type="term" value="P:fungal-type cell wall polysaccharide metabolic process"/>
    <property type="evidence" value="ECO:0007669"/>
    <property type="project" value="TreeGrafter"/>
</dbReference>
<evidence type="ECO:0000259" key="1">
    <source>
        <dbReference type="PROSITE" id="PS51212"/>
    </source>
</evidence>
<dbReference type="SUPFAM" id="SSF51445">
    <property type="entry name" value="(Trans)glycosidases"/>
    <property type="match status" value="1"/>
</dbReference>
<dbReference type="AlphaFoldDB" id="D8LG92"/>